<feature type="domain" description="C2H2-type" evidence="1">
    <location>
        <begin position="7"/>
        <end position="30"/>
    </location>
</feature>
<organism evidence="2 3">
    <name type="scientific">Thermococcus argininiproducens</name>
    <dbReference type="NCBI Taxonomy" id="2866384"/>
    <lineage>
        <taxon>Archaea</taxon>
        <taxon>Methanobacteriati</taxon>
        <taxon>Methanobacteriota</taxon>
        <taxon>Thermococci</taxon>
        <taxon>Thermococcales</taxon>
        <taxon>Thermococcaceae</taxon>
        <taxon>Thermococcus</taxon>
    </lineage>
</organism>
<dbReference type="EMBL" id="CP080572">
    <property type="protein sequence ID" value="USG99264.1"/>
    <property type="molecule type" value="Genomic_DNA"/>
</dbReference>
<dbReference type="AlphaFoldDB" id="A0A9E7M8B3"/>
<evidence type="ECO:0000313" key="2">
    <source>
        <dbReference type="EMBL" id="USG99264.1"/>
    </source>
</evidence>
<evidence type="ECO:0000259" key="1">
    <source>
        <dbReference type="SMART" id="SM00355"/>
    </source>
</evidence>
<evidence type="ECO:0000313" key="3">
    <source>
        <dbReference type="Proteomes" id="UP001056425"/>
    </source>
</evidence>
<name>A0A9E7M8B3_9EURY</name>
<dbReference type="InterPro" id="IPR013087">
    <property type="entry name" value="Znf_C2H2_type"/>
</dbReference>
<dbReference type="KEGG" id="thei:K1720_06885"/>
<gene>
    <name evidence="2" type="ORF">K1720_06885</name>
</gene>
<proteinExistence type="predicted"/>
<dbReference type="Gene3D" id="3.30.160.60">
    <property type="entry name" value="Classic Zinc Finger"/>
    <property type="match status" value="1"/>
</dbReference>
<protein>
    <recommendedName>
        <fullName evidence="1">C2H2-type domain-containing protein</fullName>
    </recommendedName>
</protein>
<dbReference type="GeneID" id="72778058"/>
<dbReference type="Proteomes" id="UP001056425">
    <property type="component" value="Chromosome"/>
</dbReference>
<reference evidence="2 3" key="1">
    <citation type="submission" date="2021-08" db="EMBL/GenBank/DDBJ databases">
        <title>Thermococcus onnuriiensis IOH2.</title>
        <authorList>
            <person name="Park Y.-J."/>
        </authorList>
    </citation>
    <scope>NUCLEOTIDE SEQUENCE [LARGE SCALE GENOMIC DNA]</scope>
    <source>
        <strain evidence="2 3">IOH2</strain>
    </source>
</reference>
<keyword evidence="3" id="KW-1185">Reference proteome</keyword>
<accession>A0A9E7M8B3</accession>
<dbReference type="SMART" id="SM00355">
    <property type="entry name" value="ZnF_C2H2"/>
    <property type="match status" value="1"/>
</dbReference>
<dbReference type="RefSeq" id="WP_251947943.1">
    <property type="nucleotide sequence ID" value="NZ_CP080572.1"/>
</dbReference>
<sequence length="46" mass="5427">MRETQNFVCPFCGYRAKSLEELKKHILEEHTLNRGDIRGIKHGQKD</sequence>